<dbReference type="FunFam" id="1.20.140.150:FF:000001">
    <property type="entry name" value="Claudin"/>
    <property type="match status" value="1"/>
</dbReference>
<dbReference type="Proteomes" id="UP001591681">
    <property type="component" value="Unassembled WGS sequence"/>
</dbReference>
<keyword evidence="10" id="KW-1185">Reference proteome</keyword>
<evidence type="ECO:0000256" key="7">
    <source>
        <dbReference type="ARBA" id="ARBA00023136"/>
    </source>
</evidence>
<accession>A0ABD1KBW7</accession>
<comment type="caution">
    <text evidence="9">The sequence shown here is derived from an EMBL/GenBank/DDBJ whole genome shotgun (WGS) entry which is preliminary data.</text>
</comment>
<evidence type="ECO:0000256" key="6">
    <source>
        <dbReference type="ARBA" id="ARBA00022989"/>
    </source>
</evidence>
<evidence type="ECO:0000256" key="1">
    <source>
        <dbReference type="ARBA" id="ARBA00008295"/>
    </source>
</evidence>
<comment type="caution">
    <text evidence="8">Lacks conserved residue(s) required for the propagation of feature annotation.</text>
</comment>
<dbReference type="EMBL" id="JBHFQA010000007">
    <property type="protein sequence ID" value="KAL2096613.1"/>
    <property type="molecule type" value="Genomic_DNA"/>
</dbReference>
<evidence type="ECO:0000256" key="3">
    <source>
        <dbReference type="ARBA" id="ARBA00022475"/>
    </source>
</evidence>
<dbReference type="Gene3D" id="1.20.140.150">
    <property type="match status" value="1"/>
</dbReference>
<keyword evidence="4 8" id="KW-0812">Transmembrane</keyword>
<evidence type="ECO:0000313" key="10">
    <source>
        <dbReference type="Proteomes" id="UP001591681"/>
    </source>
</evidence>
<proteinExistence type="inferred from homology"/>
<dbReference type="PROSITE" id="PS01346">
    <property type="entry name" value="CLAUDIN"/>
    <property type="match status" value="1"/>
</dbReference>
<dbReference type="InterPro" id="IPR004031">
    <property type="entry name" value="PMP22/EMP/MP20/Claudin"/>
</dbReference>
<keyword evidence="3 8" id="KW-1003">Cell membrane</keyword>
<comment type="similarity">
    <text evidence="1 8">Belongs to the claudin family.</text>
</comment>
<feature type="transmembrane region" description="Helical" evidence="8">
    <location>
        <begin position="164"/>
        <end position="183"/>
    </location>
</feature>
<dbReference type="Pfam" id="PF00822">
    <property type="entry name" value="PMP22_Claudin"/>
    <property type="match status" value="1"/>
</dbReference>
<dbReference type="AlphaFoldDB" id="A0ABD1KBW7"/>
<comment type="subcellular location">
    <subcellularLocation>
        <location evidence="8">Cell junction</location>
        <location evidence="8">Tight junction</location>
    </subcellularLocation>
    <subcellularLocation>
        <location evidence="8">Cell membrane</location>
        <topology evidence="8">Multi-pass membrane protein</topology>
    </subcellularLocation>
</comment>
<keyword evidence="5 8" id="KW-0965">Cell junction</keyword>
<comment type="function">
    <text evidence="8">Claudins function as major constituents of the tight junction complexes that regulate the permeability of epithelia.</text>
</comment>
<keyword evidence="7 8" id="KW-0472">Membrane</keyword>
<keyword evidence="6 8" id="KW-1133">Transmembrane helix</keyword>
<dbReference type="InterPro" id="IPR017974">
    <property type="entry name" value="Claudin_CS"/>
</dbReference>
<evidence type="ECO:0000313" key="9">
    <source>
        <dbReference type="EMBL" id="KAL2096613.1"/>
    </source>
</evidence>
<dbReference type="PANTHER" id="PTHR12002">
    <property type="entry name" value="CLAUDIN"/>
    <property type="match status" value="1"/>
</dbReference>
<gene>
    <name evidence="9" type="ORF">ACEWY4_008761</name>
</gene>
<sequence>MRGKLEILAMVLGILGLIGVATSTGLPMWRVTAFIGSNIIVMETRWEGLWMACYRHADIQMQCKVYDSLLNLKPDIQAARFLMCIAIVLVFIATFVSAFAVRGTNCCRDDTREKNVTLVVGGCLYLLSCLVTLVPVSWTAHTIIRDFYNTQVPESQKKELGEALYLGWASAGVLLAAGVLLLCRYAPRSRKEEGSYIYTAPSYNEGDVVKLERTLSTHYHQSQYV</sequence>
<dbReference type="InterPro" id="IPR006187">
    <property type="entry name" value="Claudin"/>
</dbReference>
<reference evidence="9 10" key="1">
    <citation type="submission" date="2024-09" db="EMBL/GenBank/DDBJ databases">
        <title>A chromosome-level genome assembly of Gray's grenadier anchovy, Coilia grayii.</title>
        <authorList>
            <person name="Fu Z."/>
        </authorList>
    </citation>
    <scope>NUCLEOTIDE SEQUENCE [LARGE SCALE GENOMIC DNA]</scope>
    <source>
        <strain evidence="9">G4</strain>
        <tissue evidence="9">Muscle</tissue>
    </source>
</reference>
<dbReference type="GO" id="GO:0005923">
    <property type="term" value="C:bicellular tight junction"/>
    <property type="evidence" value="ECO:0007669"/>
    <property type="project" value="UniProtKB-SubCell"/>
</dbReference>
<dbReference type="GO" id="GO:0005886">
    <property type="term" value="C:plasma membrane"/>
    <property type="evidence" value="ECO:0007669"/>
    <property type="project" value="UniProtKB-SubCell"/>
</dbReference>
<organism evidence="9 10">
    <name type="scientific">Coilia grayii</name>
    <name type="common">Gray's grenadier anchovy</name>
    <dbReference type="NCBI Taxonomy" id="363190"/>
    <lineage>
        <taxon>Eukaryota</taxon>
        <taxon>Metazoa</taxon>
        <taxon>Chordata</taxon>
        <taxon>Craniata</taxon>
        <taxon>Vertebrata</taxon>
        <taxon>Euteleostomi</taxon>
        <taxon>Actinopterygii</taxon>
        <taxon>Neopterygii</taxon>
        <taxon>Teleostei</taxon>
        <taxon>Clupei</taxon>
        <taxon>Clupeiformes</taxon>
        <taxon>Clupeoidei</taxon>
        <taxon>Engraulidae</taxon>
        <taxon>Coilinae</taxon>
        <taxon>Coilia</taxon>
    </lineage>
</organism>
<keyword evidence="2 8" id="KW-0796">Tight junction</keyword>
<evidence type="ECO:0000256" key="8">
    <source>
        <dbReference type="RuleBase" id="RU060637"/>
    </source>
</evidence>
<evidence type="ECO:0000256" key="5">
    <source>
        <dbReference type="ARBA" id="ARBA00022949"/>
    </source>
</evidence>
<evidence type="ECO:0000256" key="4">
    <source>
        <dbReference type="ARBA" id="ARBA00022692"/>
    </source>
</evidence>
<protein>
    <recommendedName>
        <fullName evidence="8">Claudin</fullName>
    </recommendedName>
</protein>
<evidence type="ECO:0000256" key="2">
    <source>
        <dbReference type="ARBA" id="ARBA00022427"/>
    </source>
</evidence>
<name>A0ABD1KBW7_9TELE</name>
<feature type="transmembrane region" description="Helical" evidence="8">
    <location>
        <begin position="122"/>
        <end position="144"/>
    </location>
</feature>
<dbReference type="PRINTS" id="PR01077">
    <property type="entry name" value="CLAUDIN"/>
</dbReference>
<feature type="transmembrane region" description="Helical" evidence="8">
    <location>
        <begin position="78"/>
        <end position="101"/>
    </location>
</feature>